<evidence type="ECO:0000313" key="14">
    <source>
        <dbReference type="Proteomes" id="UP001162156"/>
    </source>
</evidence>
<evidence type="ECO:0000256" key="5">
    <source>
        <dbReference type="ARBA" id="ARBA00014380"/>
    </source>
</evidence>
<protein>
    <recommendedName>
        <fullName evidence="5">Transmembrane protein 98</fullName>
    </recommendedName>
</protein>
<keyword evidence="6" id="KW-1003">Cell membrane</keyword>
<evidence type="ECO:0000256" key="2">
    <source>
        <dbReference type="ARBA" id="ARBA00004550"/>
    </source>
</evidence>
<evidence type="ECO:0000256" key="4">
    <source>
        <dbReference type="ARBA" id="ARBA00011024"/>
    </source>
</evidence>
<dbReference type="PANTHER" id="PTHR32510">
    <property type="entry name" value="TRANSMEMBRANE PROTEIN 98"/>
    <property type="match status" value="1"/>
</dbReference>
<dbReference type="PANTHER" id="PTHR32510:SF3">
    <property type="entry name" value="TRANSMEMBRANE PROTEIN 98"/>
    <property type="match status" value="1"/>
</dbReference>
<feature type="transmembrane region" description="Helical" evidence="12">
    <location>
        <begin position="25"/>
        <end position="49"/>
    </location>
</feature>
<dbReference type="GO" id="GO:0005576">
    <property type="term" value="C:extracellular region"/>
    <property type="evidence" value="ECO:0007669"/>
    <property type="project" value="UniProtKB-SubCell"/>
</dbReference>
<keyword evidence="10 12" id="KW-1133">Transmembrane helix</keyword>
<organism evidence="13 14">
    <name type="scientific">Rhamnusium bicolor</name>
    <dbReference type="NCBI Taxonomy" id="1586634"/>
    <lineage>
        <taxon>Eukaryota</taxon>
        <taxon>Metazoa</taxon>
        <taxon>Ecdysozoa</taxon>
        <taxon>Arthropoda</taxon>
        <taxon>Hexapoda</taxon>
        <taxon>Insecta</taxon>
        <taxon>Pterygota</taxon>
        <taxon>Neoptera</taxon>
        <taxon>Endopterygota</taxon>
        <taxon>Coleoptera</taxon>
        <taxon>Polyphaga</taxon>
        <taxon>Cucujiformia</taxon>
        <taxon>Chrysomeloidea</taxon>
        <taxon>Cerambycidae</taxon>
        <taxon>Lepturinae</taxon>
        <taxon>Rhagiini</taxon>
        <taxon>Rhamnusium</taxon>
    </lineage>
</organism>
<evidence type="ECO:0000256" key="7">
    <source>
        <dbReference type="ARBA" id="ARBA00022525"/>
    </source>
</evidence>
<dbReference type="GO" id="GO:0005886">
    <property type="term" value="C:plasma membrane"/>
    <property type="evidence" value="ECO:0007669"/>
    <property type="project" value="UniProtKB-SubCell"/>
</dbReference>
<sequence length="240" mass="26908">MSATGIHQLINKKRTANMSPEYAEMVAAIAFGVLSAIFVSAFVILVVICRRQRLFYKASYLDVHRDISRPEKQLIEPERSELELDEVNLNFDDILTDEQWIDDATGLIPHCLAILKTCRYLTERLTALAMNSTPVSGNFGQIVDSAKGISTRVDDMVRSMYPPLDPRLLEARAAALTLAVTHLALIAKYECGQKDRSGLFWIDTSLEEMEYHMVFLKEASVSQETISKISNALNLSSTTF</sequence>
<dbReference type="Proteomes" id="UP001162156">
    <property type="component" value="Unassembled WGS sequence"/>
</dbReference>
<gene>
    <name evidence="13" type="ORF">NQ314_011519</name>
</gene>
<evidence type="ECO:0000313" key="13">
    <source>
        <dbReference type="EMBL" id="KAJ8938386.1"/>
    </source>
</evidence>
<evidence type="ECO:0000256" key="12">
    <source>
        <dbReference type="SAM" id="Phobius"/>
    </source>
</evidence>
<proteinExistence type="inferred from homology"/>
<accession>A0AAV8XIM1</accession>
<keyword evidence="11 12" id="KW-0472">Membrane</keyword>
<keyword evidence="14" id="KW-1185">Reference proteome</keyword>
<evidence type="ECO:0000256" key="3">
    <source>
        <dbReference type="ARBA" id="ARBA00004648"/>
    </source>
</evidence>
<keyword evidence="7" id="KW-0964">Secreted</keyword>
<reference evidence="13" key="1">
    <citation type="journal article" date="2023" name="Insect Mol. Biol.">
        <title>Genome sequencing provides insights into the evolution of gene families encoding plant cell wall-degrading enzymes in longhorned beetles.</title>
        <authorList>
            <person name="Shin N.R."/>
            <person name="Okamura Y."/>
            <person name="Kirsch R."/>
            <person name="Pauchet Y."/>
        </authorList>
    </citation>
    <scope>NUCLEOTIDE SEQUENCE</scope>
    <source>
        <strain evidence="13">RBIC_L_NR</strain>
    </source>
</reference>
<dbReference type="InterPro" id="IPR029668">
    <property type="entry name" value="TMEM98"/>
</dbReference>
<evidence type="ECO:0000256" key="8">
    <source>
        <dbReference type="ARBA" id="ARBA00022692"/>
    </source>
</evidence>
<dbReference type="AlphaFoldDB" id="A0AAV8XIM1"/>
<evidence type="ECO:0000256" key="9">
    <source>
        <dbReference type="ARBA" id="ARBA00022824"/>
    </source>
</evidence>
<evidence type="ECO:0000256" key="6">
    <source>
        <dbReference type="ARBA" id="ARBA00022475"/>
    </source>
</evidence>
<dbReference type="EMBL" id="JANEYF010003192">
    <property type="protein sequence ID" value="KAJ8938386.1"/>
    <property type="molecule type" value="Genomic_DNA"/>
</dbReference>
<dbReference type="GO" id="GO:0005789">
    <property type="term" value="C:endoplasmic reticulum membrane"/>
    <property type="evidence" value="ECO:0007669"/>
    <property type="project" value="UniProtKB-SubCell"/>
</dbReference>
<evidence type="ECO:0000256" key="10">
    <source>
        <dbReference type="ARBA" id="ARBA00022989"/>
    </source>
</evidence>
<dbReference type="Gene3D" id="1.20.1410.10">
    <property type="entry name" value="I/LWEQ domain"/>
    <property type="match status" value="1"/>
</dbReference>
<keyword evidence="9" id="KW-0256">Endoplasmic reticulum</keyword>
<comment type="caution">
    <text evidence="13">The sequence shown here is derived from an EMBL/GenBank/DDBJ whole genome shotgun (WGS) entry which is preliminary data.</text>
</comment>
<name>A0AAV8XIM1_9CUCU</name>
<evidence type="ECO:0000256" key="11">
    <source>
        <dbReference type="ARBA" id="ARBA00023136"/>
    </source>
</evidence>
<comment type="similarity">
    <text evidence="4">Belongs to the TMEM98 family.</text>
</comment>
<comment type="subcellular location">
    <subcellularLocation>
        <location evidence="1">Cell membrane</location>
        <topology evidence="1">Single-pass type II membrane protein</topology>
    </subcellularLocation>
    <subcellularLocation>
        <location evidence="3">Endoplasmic reticulum membrane</location>
        <topology evidence="3">Single-pass type II membrane protein</topology>
    </subcellularLocation>
    <subcellularLocation>
        <location evidence="2">Secreted</location>
        <location evidence="2">Extracellular exosome</location>
    </subcellularLocation>
</comment>
<evidence type="ECO:0000256" key="1">
    <source>
        <dbReference type="ARBA" id="ARBA00004401"/>
    </source>
</evidence>
<keyword evidence="8 12" id="KW-0812">Transmembrane</keyword>